<dbReference type="RefSeq" id="XP_009839593.1">
    <property type="nucleotide sequence ID" value="XM_009841291.1"/>
</dbReference>
<dbReference type="RefSeq" id="XP_009839596.1">
    <property type="nucleotide sequence ID" value="XM_009841294.1"/>
</dbReference>
<name>W4FTY9_APHAT</name>
<protein>
    <recommendedName>
        <fullName evidence="9">Mediator complex subunit Med12 LCEWAV-domain domain-containing protein</fullName>
    </recommendedName>
</protein>
<keyword evidence="4" id="KW-0805">Transcription regulation</keyword>
<evidence type="ECO:0000259" key="9">
    <source>
        <dbReference type="Pfam" id="PF12145"/>
    </source>
</evidence>
<keyword evidence="6" id="KW-0804">Transcription</keyword>
<feature type="compositionally biased region" description="Low complexity" evidence="8">
    <location>
        <begin position="929"/>
        <end position="938"/>
    </location>
</feature>
<feature type="compositionally biased region" description="Low complexity" evidence="8">
    <location>
        <begin position="439"/>
        <end position="450"/>
    </location>
</feature>
<gene>
    <name evidence="10" type="ORF">H257_13677</name>
</gene>
<dbReference type="InterPro" id="IPR021990">
    <property type="entry name" value="Mediator_Med12_LCEWAV"/>
</dbReference>
<evidence type="ECO:0000256" key="8">
    <source>
        <dbReference type="SAM" id="MobiDB-lite"/>
    </source>
</evidence>
<feature type="region of interest" description="Disordered" evidence="8">
    <location>
        <begin position="1"/>
        <end position="151"/>
    </location>
</feature>
<dbReference type="OrthoDB" id="75376at2759"/>
<keyword evidence="3" id="KW-0678">Repressor</keyword>
<evidence type="ECO:0000313" key="10">
    <source>
        <dbReference type="EMBL" id="ETV70932.1"/>
    </source>
</evidence>
<dbReference type="RefSeq" id="XP_009839598.1">
    <property type="nucleotide sequence ID" value="XM_009841296.1"/>
</dbReference>
<evidence type="ECO:0000256" key="6">
    <source>
        <dbReference type="ARBA" id="ARBA00023163"/>
    </source>
</evidence>
<evidence type="ECO:0000256" key="4">
    <source>
        <dbReference type="ARBA" id="ARBA00023015"/>
    </source>
</evidence>
<dbReference type="GeneID" id="20815673"/>
<dbReference type="EMBL" id="KI913163">
    <property type="protein sequence ID" value="ETV70932.1"/>
    <property type="molecule type" value="Genomic_DNA"/>
</dbReference>
<organism evidence="10">
    <name type="scientific">Aphanomyces astaci</name>
    <name type="common">Crayfish plague agent</name>
    <dbReference type="NCBI Taxonomy" id="112090"/>
    <lineage>
        <taxon>Eukaryota</taxon>
        <taxon>Sar</taxon>
        <taxon>Stramenopiles</taxon>
        <taxon>Oomycota</taxon>
        <taxon>Saprolegniomycetes</taxon>
        <taxon>Saprolegniales</taxon>
        <taxon>Verrucalvaceae</taxon>
        <taxon>Aphanomyces</taxon>
    </lineage>
</organism>
<feature type="region of interest" description="Disordered" evidence="8">
    <location>
        <begin position="418"/>
        <end position="463"/>
    </location>
</feature>
<dbReference type="PANTHER" id="PTHR46567:SF1">
    <property type="entry name" value="MEDIATOR OF RNA POLYMERASE II TRANSCRIPTION SUBUNIT 12"/>
    <property type="match status" value="1"/>
</dbReference>
<evidence type="ECO:0000256" key="2">
    <source>
        <dbReference type="ARBA" id="ARBA00010289"/>
    </source>
</evidence>
<dbReference type="STRING" id="112090.W4FTY9"/>
<reference evidence="10" key="1">
    <citation type="submission" date="2013-12" db="EMBL/GenBank/DDBJ databases">
        <title>The Genome Sequence of Aphanomyces astaci APO3.</title>
        <authorList>
            <consortium name="The Broad Institute Genomics Platform"/>
            <person name="Russ C."/>
            <person name="Tyler B."/>
            <person name="van West P."/>
            <person name="Dieguez-Uribeondo J."/>
            <person name="Young S.K."/>
            <person name="Zeng Q."/>
            <person name="Gargeya S."/>
            <person name="Fitzgerald M."/>
            <person name="Abouelleil A."/>
            <person name="Alvarado L."/>
            <person name="Chapman S.B."/>
            <person name="Gainer-Dewar J."/>
            <person name="Goldberg J."/>
            <person name="Griggs A."/>
            <person name="Gujja S."/>
            <person name="Hansen M."/>
            <person name="Howarth C."/>
            <person name="Imamovic A."/>
            <person name="Ireland A."/>
            <person name="Larimer J."/>
            <person name="McCowan C."/>
            <person name="Murphy C."/>
            <person name="Pearson M."/>
            <person name="Poon T.W."/>
            <person name="Priest M."/>
            <person name="Roberts A."/>
            <person name="Saif S."/>
            <person name="Shea T."/>
            <person name="Sykes S."/>
            <person name="Wortman J."/>
            <person name="Nusbaum C."/>
            <person name="Birren B."/>
        </authorList>
    </citation>
    <scope>NUCLEOTIDE SEQUENCE [LARGE SCALE GENOMIC DNA]</scope>
    <source>
        <strain evidence="10">APO3</strain>
    </source>
</reference>
<keyword evidence="5" id="KW-0010">Activator</keyword>
<evidence type="ECO:0000256" key="1">
    <source>
        <dbReference type="ARBA" id="ARBA00004123"/>
    </source>
</evidence>
<feature type="compositionally biased region" description="Low complexity" evidence="8">
    <location>
        <begin position="17"/>
        <end position="57"/>
    </location>
</feature>
<feature type="compositionally biased region" description="Basic and acidic residues" evidence="8">
    <location>
        <begin position="95"/>
        <end position="108"/>
    </location>
</feature>
<evidence type="ECO:0000256" key="3">
    <source>
        <dbReference type="ARBA" id="ARBA00022491"/>
    </source>
</evidence>
<dbReference type="RefSeq" id="XP_009839595.1">
    <property type="nucleotide sequence ID" value="XM_009841293.1"/>
</dbReference>
<dbReference type="VEuPathDB" id="FungiDB:H257_13677"/>
<evidence type="ECO:0000256" key="5">
    <source>
        <dbReference type="ARBA" id="ARBA00023159"/>
    </source>
</evidence>
<dbReference type="PANTHER" id="PTHR46567">
    <property type="entry name" value="MEDIATOR OF RNA POLYMERASE II TRANSCRIPTION SUBUNIT 12"/>
    <property type="match status" value="1"/>
</dbReference>
<dbReference type="RefSeq" id="XP_009839594.1">
    <property type="nucleotide sequence ID" value="XM_009841292.1"/>
</dbReference>
<feature type="region of interest" description="Disordered" evidence="8">
    <location>
        <begin position="929"/>
        <end position="951"/>
    </location>
</feature>
<keyword evidence="7" id="KW-0539">Nucleus</keyword>
<sequence>MEQPETLPYRQPPPSSPRNNTSSTSHSSSSRTTSAISGPTPPTISTATSIGGSSRSAYPPPPASSNLHRGGRSATANHTGSSSACLPPPSSSIKDTSRSKGDSADTHHHASRSHSMSSSRDANGSTRRSSPTSSSRSDPRPPVFLSTQGHRLRERHALLEMNRFRSHPADDGAPTMDLATNVLGMDARYIKDACTPTLTSKLAVVPGVFPTHNDHDEEKYHFFAKRRATYVAALPRGLGPMPSNWQRQYALFPDTPRLFDRLSPLLLQPPPSSSSVATKKKKPATDNSFLDYLVRQVRRFDPHTAHVWMTELARGDVSIPALVQSFSGIPFEQWRASPESKCPLVDLVATYNVGLVEASWFIRINVIYQELNEMRRDRDRRVGDWFYHPKRFQRRSMEWTEQLIWSLHTTARQCFTHRLTGQMNKNKKTSSHKTHAPRPTTTSGTTSGPSESNKPQQLVPPTISPDDRFRYVLQLAEYHFRLRLVDSSRFFNGLLSLYQKSLLLNSKHDNLGDECWPVLPMPVNHLFLVLGVIIKLLPAMLQDASATKLLVKITLAHFQVLLVVESRSRHHERLIVALCDILRLVLHHGADHLVQIKDDVLKQWPACVLTDEFFPCDDPAARTAELEYLTTALRHVYARKARLAEFHSTVARRRKKEAPHDKTCEARLRNQVDMIQVLDDFHSGNSTVEVADVYKLIFDDKAPHDDGSVDVNAVTTICEWAVTIHRSQEYKYITAAYILEMRNDAILEQRSTTTSSQQQHQATLQDTLVWFLKSYEPQHAVELTAVLELFSLLIRRRLFVLESFIESVANGLSVPPSSTSTSNSSSSPSAVLCQPKFQFEFGPTKGGFNVDRLRELTLPDRLRLYLWQLPRGDTPLSTHVPMELTVDNDEYMVATWMELVHVTRNELKRSRALERVMILTHQVFQPSSTSPSSCSTTSGAAMADTTTDPGDNNVELDQMAKIFELYSLLKKLSGHDKGRYAAWLLRQVYDQTTQLSDVPPFFILNDLNTVEHVLRLTWLLLELTDVLSLLQLLIHCLRHAPVYVIKSVVLPILDRHHATFYACHDILSLIQAFEYRCMAFRAAGLDPDDSYQTIALFICRIYQRHSKALDKALQSLQLHSPPEVLTKAFFTLLKDDLKASKDTKDGITSLEGVNQKFAFPKDKDTMAPDMQELMARVFAALQRPRDAAATVPFTHVMGTVDKHDVACRDAGVDQAVQAILRHGQLTSQQRIFMFRVLLTDVMDKWMAMLHVATSKAAANGAQNHHQQSIYVQVPQYMHRCVHVLRDVIDGHEEGERKLMRDTLLTWLHKEVITAFNGVEPTPKGQAEKPKPKNVFVKSSAVDATSGKDTFAANLKGHLDKIQYGLKLFLMALVVHGIVDLTQVLRFVLVPGFPKKNANAAAQRTENRTLANQILSMTLAFHLLGDNPPQFVKLGHNLFANFEDPMLKYYWRYLRSMVPCTVMFPFVFLLCQMSYHWSPENNALLPRQERGVLASTMLFDCTNDVVVRELIFADKAVKERHVLKENGDVWFMTVIMKLLCRPLHSPPEVSTNRVHLLKADEIFAHMTKWSVHRGGCIYLEVEVKRQHLKVSKRIKPVAPIVLQQLSSAPNMRNHSATAAAVSNGLGSMLIDGDMQDENAGNSSIYSNSYYYQTRLDTIVATPTSYTFDKDDKSSAADKIGTLVVHRLFGRCVRPQFLAPPALDSAIESKLAAREAADVGTANLYASILCSIYTSSQTSTASYAVATSLITAAVSRALEVLEADAKTTSDDQYQDTFNGSVVAVFLRRVLSSQGASNNLFVRYMRSMKVQLAWLLQTCQADNHNKSAAFLAALRRKVGLRLQLVSITASVSTSPCPHRNGIVKLLFSLLGTSIVSQGGSGGGGGTLFEWIIDLIPVIPSTVFADHHYKDLVGKLQLPPSLARRVYAVFPKSNYGAVPLQYSHGGAKVDPWGLLEGVPDLPSRSVTSTAGDLIPPIAKRMKTTPV</sequence>
<proteinExistence type="inferred from homology"/>
<dbReference type="EMBL" id="KI913163">
    <property type="protein sequence ID" value="ETV70928.1"/>
    <property type="molecule type" value="Genomic_DNA"/>
</dbReference>
<feature type="compositionally biased region" description="Low complexity" evidence="8">
    <location>
        <begin position="113"/>
        <end position="136"/>
    </location>
</feature>
<accession>W4FTY9</accession>
<comment type="similarity">
    <text evidence="2">Belongs to the Mediator complex subunit 12 family.</text>
</comment>
<dbReference type="EMBL" id="KI913163">
    <property type="protein sequence ID" value="ETV70931.1"/>
    <property type="molecule type" value="Genomic_DNA"/>
</dbReference>
<dbReference type="EMBL" id="KI913163">
    <property type="protein sequence ID" value="ETV70929.1"/>
    <property type="molecule type" value="Genomic_DNA"/>
</dbReference>
<dbReference type="RefSeq" id="XP_009839590.1">
    <property type="nucleotide sequence ID" value="XM_009841288.1"/>
</dbReference>
<dbReference type="GO" id="GO:0005634">
    <property type="term" value="C:nucleus"/>
    <property type="evidence" value="ECO:0007669"/>
    <property type="project" value="UniProtKB-SubCell"/>
</dbReference>
<dbReference type="Pfam" id="PF12145">
    <property type="entry name" value="Med12-LCEWAV"/>
    <property type="match status" value="1"/>
</dbReference>
<evidence type="ECO:0000256" key="7">
    <source>
        <dbReference type="ARBA" id="ARBA00023242"/>
    </source>
</evidence>
<feature type="domain" description="Mediator complex subunit Med12 LCEWAV-domain" evidence="9">
    <location>
        <begin position="677"/>
        <end position="761"/>
    </location>
</feature>
<dbReference type="EMBL" id="KI913163">
    <property type="protein sequence ID" value="ETV70930.1"/>
    <property type="molecule type" value="Genomic_DNA"/>
</dbReference>
<comment type="subcellular location">
    <subcellularLocation>
        <location evidence="1">Nucleus</location>
    </subcellularLocation>
</comment>
<dbReference type="EMBL" id="KI913163">
    <property type="protein sequence ID" value="ETV70927.1"/>
    <property type="molecule type" value="Genomic_DNA"/>
</dbReference>
<feature type="compositionally biased region" description="Basic residues" evidence="8">
    <location>
        <begin position="425"/>
        <end position="436"/>
    </location>
</feature>